<protein>
    <recommendedName>
        <fullName evidence="2">ATP-grasp domain-containing protein</fullName>
    </recommendedName>
</protein>
<dbReference type="EMBL" id="MT143302">
    <property type="protein sequence ID" value="QJA95295.1"/>
    <property type="molecule type" value="Genomic_DNA"/>
</dbReference>
<accession>A0A6M3LRT8</accession>
<proteinExistence type="predicted"/>
<dbReference type="SUPFAM" id="SSF56059">
    <property type="entry name" value="Glutathione synthetase ATP-binding domain-like"/>
    <property type="match status" value="1"/>
</dbReference>
<evidence type="ECO:0000313" key="1">
    <source>
        <dbReference type="EMBL" id="QJA95295.1"/>
    </source>
</evidence>
<evidence type="ECO:0008006" key="2">
    <source>
        <dbReference type="Google" id="ProtNLM"/>
    </source>
</evidence>
<gene>
    <name evidence="1" type="ORF">MM415B05486_0010</name>
</gene>
<dbReference type="AlphaFoldDB" id="A0A6M3LRT8"/>
<sequence length="282" mass="32674">MKKFVRIRTRNSTARPLRRSILVDDWAVCRLGSLTATEDCFDTPRKVTEVNTVDAIQNSRSKLRMKECFAEKKVPQADAWTYCGQIYGDDQYRYSMNRLQFTDRDLAPTNISELSYPLVAKRVFGFQGRGMRLLSNVGEMRNFIDSHNDLSGWLFEVHHNYSREYRLHVGKGVGVFLSWRKLRRRNATERWFFNSENCEWYGEQHGLFDKPKVWKAMCKAARDALSSTGLEIGAVDIRVQSNTQDDPKFIVCEINSAPALAELGIELYKDVIRKIINKKKNA</sequence>
<reference evidence="1" key="1">
    <citation type="submission" date="2020-03" db="EMBL/GenBank/DDBJ databases">
        <title>The deep terrestrial virosphere.</title>
        <authorList>
            <person name="Holmfeldt K."/>
            <person name="Nilsson E."/>
            <person name="Simone D."/>
            <person name="Lopez-Fernandez M."/>
            <person name="Wu X."/>
            <person name="de Brujin I."/>
            <person name="Lundin D."/>
            <person name="Andersson A."/>
            <person name="Bertilsson S."/>
            <person name="Dopson M."/>
        </authorList>
    </citation>
    <scope>NUCLEOTIDE SEQUENCE</scope>
    <source>
        <strain evidence="1">MM415B05486</strain>
    </source>
</reference>
<organism evidence="1">
    <name type="scientific">viral metagenome</name>
    <dbReference type="NCBI Taxonomy" id="1070528"/>
    <lineage>
        <taxon>unclassified sequences</taxon>
        <taxon>metagenomes</taxon>
        <taxon>organismal metagenomes</taxon>
    </lineage>
</organism>
<dbReference type="Gene3D" id="3.30.470.20">
    <property type="entry name" value="ATP-grasp fold, B domain"/>
    <property type="match status" value="1"/>
</dbReference>
<name>A0A6M3LRT8_9ZZZZ</name>